<dbReference type="GO" id="GO:0001764">
    <property type="term" value="P:neuron migration"/>
    <property type="evidence" value="ECO:0007669"/>
    <property type="project" value="InterPro"/>
</dbReference>
<organism evidence="1 2">
    <name type="scientific">Rotaria magnacalcarata</name>
    <dbReference type="NCBI Taxonomy" id="392030"/>
    <lineage>
        <taxon>Eukaryota</taxon>
        <taxon>Metazoa</taxon>
        <taxon>Spiralia</taxon>
        <taxon>Gnathifera</taxon>
        <taxon>Rotifera</taxon>
        <taxon>Eurotatoria</taxon>
        <taxon>Bdelloidea</taxon>
        <taxon>Philodinida</taxon>
        <taxon>Philodinidae</taxon>
        <taxon>Rotaria</taxon>
    </lineage>
</organism>
<evidence type="ECO:0000313" key="2">
    <source>
        <dbReference type="Proteomes" id="UP000681720"/>
    </source>
</evidence>
<proteinExistence type="predicted"/>
<gene>
    <name evidence="1" type="ORF">GIL414_LOCUS67089</name>
</gene>
<dbReference type="Pfam" id="PF21471">
    <property type="entry name" value="Reelin_subrepeat-B"/>
    <property type="match status" value="1"/>
</dbReference>
<dbReference type="Gene3D" id="2.60.120.260">
    <property type="entry name" value="Galactose-binding domain-like"/>
    <property type="match status" value="2"/>
</dbReference>
<dbReference type="Proteomes" id="UP000681720">
    <property type="component" value="Unassembled WGS sequence"/>
</dbReference>
<dbReference type="GO" id="GO:0007417">
    <property type="term" value="P:central nervous system development"/>
    <property type="evidence" value="ECO:0007669"/>
    <property type="project" value="InterPro"/>
</dbReference>
<sequence>LQMFPLKNLNDTNWSLLLEISSNAMYGWSNWISLIPSCNQKILYCEDKIALTGSAFLAQLYQQQRNVTIPIPDNYVNQEVRFRWTTSQENARFMINKVYVGADCPWFCSGHGLCRSNGCQCNRGYILPYCSPDPSMVLQGEILPIQLNANLSSWSDVWGHEKCSSNDERYVFSKTGTRGLISSELSLVGIKYIRIEFDTCFNRTQIFDDPIHVQISTNNGILWNNLITISCRRESPQRPWLIEIPTDEAMRLYLVRIRLFQRVTTKWISNWILNKFEMIPEKLPRQLIGDGTLSTNICNYKYVEIINK</sequence>
<dbReference type="PANTHER" id="PTHR11841">
    <property type="entry name" value="REELIN"/>
    <property type="match status" value="1"/>
</dbReference>
<comment type="caution">
    <text evidence="1">The sequence shown here is derived from an EMBL/GenBank/DDBJ whole genome shotgun (WGS) entry which is preliminary data.</text>
</comment>
<protein>
    <recommendedName>
        <fullName evidence="3">Reelin</fullName>
    </recommendedName>
</protein>
<name>A0A8S3GWF7_9BILA</name>
<dbReference type="AlphaFoldDB" id="A0A8S3GWF7"/>
<dbReference type="InterPro" id="IPR049419">
    <property type="entry name" value="Reelin_subrepeat-B"/>
</dbReference>
<dbReference type="InterPro" id="IPR034968">
    <property type="entry name" value="Reelin"/>
</dbReference>
<dbReference type="EMBL" id="CAJOBJ010325117">
    <property type="protein sequence ID" value="CAF5174053.1"/>
    <property type="molecule type" value="Genomic_DNA"/>
</dbReference>
<reference evidence="1" key="1">
    <citation type="submission" date="2021-02" db="EMBL/GenBank/DDBJ databases">
        <authorList>
            <person name="Nowell W R."/>
        </authorList>
    </citation>
    <scope>NUCLEOTIDE SEQUENCE</scope>
</reference>
<dbReference type="GO" id="GO:0070325">
    <property type="term" value="F:lipoprotein particle receptor binding"/>
    <property type="evidence" value="ECO:0007669"/>
    <property type="project" value="InterPro"/>
</dbReference>
<evidence type="ECO:0008006" key="3">
    <source>
        <dbReference type="Google" id="ProtNLM"/>
    </source>
</evidence>
<evidence type="ECO:0000313" key="1">
    <source>
        <dbReference type="EMBL" id="CAF5174053.1"/>
    </source>
</evidence>
<accession>A0A8S3GWF7</accession>
<feature type="non-terminal residue" evidence="1">
    <location>
        <position position="1"/>
    </location>
</feature>